<keyword evidence="1" id="KW-0812">Transmembrane</keyword>
<keyword evidence="1" id="KW-0472">Membrane</keyword>
<proteinExistence type="predicted"/>
<dbReference type="STRING" id="150121.SAMN06296010_2801"/>
<accession>A0A1X7KQJ8</accession>
<organism evidence="2 3">
    <name type="scientific">Agreia pratensis</name>
    <dbReference type="NCBI Taxonomy" id="150121"/>
    <lineage>
        <taxon>Bacteria</taxon>
        <taxon>Bacillati</taxon>
        <taxon>Actinomycetota</taxon>
        <taxon>Actinomycetes</taxon>
        <taxon>Micrococcales</taxon>
        <taxon>Microbacteriaceae</taxon>
        <taxon>Agreia</taxon>
    </lineage>
</organism>
<evidence type="ECO:0000256" key="1">
    <source>
        <dbReference type="SAM" id="Phobius"/>
    </source>
</evidence>
<reference evidence="3" key="1">
    <citation type="submission" date="2017-04" db="EMBL/GenBank/DDBJ databases">
        <authorList>
            <person name="Varghese N."/>
            <person name="Submissions S."/>
        </authorList>
    </citation>
    <scope>NUCLEOTIDE SEQUENCE [LARGE SCALE GENOMIC DNA]</scope>
    <source>
        <strain evidence="3">VKM Ac-2510</strain>
    </source>
</reference>
<dbReference type="EMBL" id="FXAY01000005">
    <property type="protein sequence ID" value="SMG43696.1"/>
    <property type="molecule type" value="Genomic_DNA"/>
</dbReference>
<name>A0A1X7KQJ8_9MICO</name>
<protein>
    <submittedName>
        <fullName evidence="2">Uncharacterized protein</fullName>
    </submittedName>
</protein>
<feature type="transmembrane region" description="Helical" evidence="1">
    <location>
        <begin position="55"/>
        <end position="74"/>
    </location>
</feature>
<feature type="transmembrane region" description="Helical" evidence="1">
    <location>
        <begin position="86"/>
        <end position="108"/>
    </location>
</feature>
<sequence length="122" mass="13178">MLVSWQAKNIGWQPPTADWIPPGVPDARPAPAGWQFWVPNPILLAAATKTLTKKALVTMGVGAAMFLFGIIATIVDESMASSGGRFFVFTGLILVGLLRIIMGIVRLVRAPLMAKRSLSTFR</sequence>
<dbReference type="Proteomes" id="UP000193244">
    <property type="component" value="Unassembled WGS sequence"/>
</dbReference>
<dbReference type="AlphaFoldDB" id="A0A1X7KQJ8"/>
<keyword evidence="3" id="KW-1185">Reference proteome</keyword>
<evidence type="ECO:0000313" key="3">
    <source>
        <dbReference type="Proteomes" id="UP000193244"/>
    </source>
</evidence>
<gene>
    <name evidence="2" type="ORF">SAMN06296010_2801</name>
</gene>
<keyword evidence="1" id="KW-1133">Transmembrane helix</keyword>
<evidence type="ECO:0000313" key="2">
    <source>
        <dbReference type="EMBL" id="SMG43696.1"/>
    </source>
</evidence>